<protein>
    <submittedName>
        <fullName evidence="8">Uncharacterized protein</fullName>
    </submittedName>
</protein>
<gene>
    <name evidence="8" type="ORF">CAMP_LOCUS8743</name>
</gene>
<proteinExistence type="inferred from homology"/>
<dbReference type="PANTHER" id="PTHR23033">
    <property type="entry name" value="BETA1,3-GALACTOSYLTRANSFERASE"/>
    <property type="match status" value="1"/>
</dbReference>
<dbReference type="EMBL" id="CANHGI010000003">
    <property type="protein sequence ID" value="CAI5446106.1"/>
    <property type="molecule type" value="Genomic_DNA"/>
</dbReference>
<feature type="transmembrane region" description="Helical" evidence="7">
    <location>
        <begin position="6"/>
        <end position="27"/>
    </location>
</feature>
<keyword evidence="6 7" id="KW-0472">Membrane</keyword>
<sequence>MKIIIYVYQVFLLLLGIFLGITIFRCLKANTIKLERSRENLNSNYLKTNENEIFNILKPHVHQGESEVADEIAKSMRIFCIIVTDNISTKFDELKKMWISRCDNYVFMTQFKNDTIPSININVTDPSDIWNRTKNIFNWVIENNLNDYDWFIKVEAETYIVMENLRYLLLSYSTEEPLRFGCDIYRKNSIPDGSGVFSREAVKRISKIDVQACHSGTTLNIPQCMKNVGIITKDSRDIEYKNRFIPFMTVSGNATNKQIIKYAMWLGGKTEPKCCSDYVILFSGIQIEEMYVLEYLIYHLKPYGVDPKFEQAGNKSILETARLISKLERVPSIINDKNY</sequence>
<evidence type="ECO:0000256" key="7">
    <source>
        <dbReference type="SAM" id="Phobius"/>
    </source>
</evidence>
<evidence type="ECO:0000256" key="3">
    <source>
        <dbReference type="ARBA" id="ARBA00022692"/>
    </source>
</evidence>
<organism evidence="8 9">
    <name type="scientific">Caenorhabditis angaria</name>
    <dbReference type="NCBI Taxonomy" id="860376"/>
    <lineage>
        <taxon>Eukaryota</taxon>
        <taxon>Metazoa</taxon>
        <taxon>Ecdysozoa</taxon>
        <taxon>Nematoda</taxon>
        <taxon>Chromadorea</taxon>
        <taxon>Rhabditida</taxon>
        <taxon>Rhabditina</taxon>
        <taxon>Rhabditomorpha</taxon>
        <taxon>Rhabditoidea</taxon>
        <taxon>Rhabditidae</taxon>
        <taxon>Peloderinae</taxon>
        <taxon>Caenorhabditis</taxon>
    </lineage>
</organism>
<dbReference type="OrthoDB" id="414175at2759"/>
<keyword evidence="3 7" id="KW-0812">Transmembrane</keyword>
<comment type="similarity">
    <text evidence="2">Belongs to the glycosyltransferase 31 family. Beta3-Gal-T subfamily.</text>
</comment>
<dbReference type="GO" id="GO:0016263">
    <property type="term" value="F:glycoprotein-N-acetylgalactosamine 3-beta-galactosyltransferase activity"/>
    <property type="evidence" value="ECO:0007669"/>
    <property type="project" value="TreeGrafter"/>
</dbReference>
<evidence type="ECO:0000313" key="9">
    <source>
        <dbReference type="Proteomes" id="UP001152747"/>
    </source>
</evidence>
<dbReference type="Proteomes" id="UP001152747">
    <property type="component" value="Unassembled WGS sequence"/>
</dbReference>
<evidence type="ECO:0000256" key="6">
    <source>
        <dbReference type="ARBA" id="ARBA00023136"/>
    </source>
</evidence>
<evidence type="ECO:0000313" key="8">
    <source>
        <dbReference type="EMBL" id="CAI5446106.1"/>
    </source>
</evidence>
<comment type="caution">
    <text evidence="8">The sequence shown here is derived from an EMBL/GenBank/DDBJ whole genome shotgun (WGS) entry which is preliminary data.</text>
</comment>
<evidence type="ECO:0000256" key="2">
    <source>
        <dbReference type="ARBA" id="ARBA00006462"/>
    </source>
</evidence>
<keyword evidence="4" id="KW-0735">Signal-anchor</keyword>
<dbReference type="InterPro" id="IPR026050">
    <property type="entry name" value="C1GALT1/C1GALT1_chp1"/>
</dbReference>
<dbReference type="AlphaFoldDB" id="A0A9P1IL64"/>
<evidence type="ECO:0000256" key="5">
    <source>
        <dbReference type="ARBA" id="ARBA00022989"/>
    </source>
</evidence>
<name>A0A9P1IL64_9PELO</name>
<dbReference type="Gene3D" id="3.90.550.50">
    <property type="match status" value="1"/>
</dbReference>
<evidence type="ECO:0000256" key="1">
    <source>
        <dbReference type="ARBA" id="ARBA00004606"/>
    </source>
</evidence>
<dbReference type="GO" id="GO:0016020">
    <property type="term" value="C:membrane"/>
    <property type="evidence" value="ECO:0007669"/>
    <property type="project" value="UniProtKB-SubCell"/>
</dbReference>
<comment type="subcellular location">
    <subcellularLocation>
        <location evidence="1">Membrane</location>
        <topology evidence="1">Single-pass type II membrane protein</topology>
    </subcellularLocation>
</comment>
<dbReference type="PANTHER" id="PTHR23033:SF8">
    <property type="entry name" value="HEXOSYLTRANSFERASE"/>
    <property type="match status" value="1"/>
</dbReference>
<evidence type="ECO:0000256" key="4">
    <source>
        <dbReference type="ARBA" id="ARBA00022968"/>
    </source>
</evidence>
<reference evidence="8" key="1">
    <citation type="submission" date="2022-11" db="EMBL/GenBank/DDBJ databases">
        <authorList>
            <person name="Kikuchi T."/>
        </authorList>
    </citation>
    <scope>NUCLEOTIDE SEQUENCE</scope>
    <source>
        <strain evidence="8">PS1010</strain>
    </source>
</reference>
<keyword evidence="5 7" id="KW-1133">Transmembrane helix</keyword>
<accession>A0A9P1IL64</accession>
<keyword evidence="9" id="KW-1185">Reference proteome</keyword>